<proteinExistence type="predicted"/>
<dbReference type="STRING" id="1005944.SAMN05192576_0381"/>
<evidence type="ECO:0000256" key="1">
    <source>
        <dbReference type="SAM" id="Coils"/>
    </source>
</evidence>
<dbReference type="Proteomes" id="UP000199004">
    <property type="component" value="Unassembled WGS sequence"/>
</dbReference>
<feature type="domain" description="DUF6752" evidence="2">
    <location>
        <begin position="378"/>
        <end position="431"/>
    </location>
</feature>
<evidence type="ECO:0000313" key="4">
    <source>
        <dbReference type="Proteomes" id="UP000199004"/>
    </source>
</evidence>
<organism evidence="3 4">
    <name type="scientific">Nocardioides szechwanensis</name>
    <dbReference type="NCBI Taxonomy" id="1005944"/>
    <lineage>
        <taxon>Bacteria</taxon>
        <taxon>Bacillati</taxon>
        <taxon>Actinomycetota</taxon>
        <taxon>Actinomycetes</taxon>
        <taxon>Propionibacteriales</taxon>
        <taxon>Nocardioidaceae</taxon>
        <taxon>Nocardioides</taxon>
    </lineage>
</organism>
<evidence type="ECO:0000313" key="3">
    <source>
        <dbReference type="EMBL" id="SDO75122.1"/>
    </source>
</evidence>
<evidence type="ECO:0000259" key="2">
    <source>
        <dbReference type="Pfam" id="PF20537"/>
    </source>
</evidence>
<feature type="coiled-coil region" evidence="1">
    <location>
        <begin position="368"/>
        <end position="395"/>
    </location>
</feature>
<dbReference type="RefSeq" id="WP_091027101.1">
    <property type="nucleotide sequence ID" value="NZ_BKAE01000029.1"/>
</dbReference>
<accession>A0A1H0M3R5</accession>
<name>A0A1H0M3R5_9ACTN</name>
<dbReference type="Pfam" id="PF20537">
    <property type="entry name" value="DUF6752"/>
    <property type="match status" value="1"/>
</dbReference>
<keyword evidence="4" id="KW-1185">Reference proteome</keyword>
<reference evidence="3 4" key="1">
    <citation type="submission" date="2016-10" db="EMBL/GenBank/DDBJ databases">
        <authorList>
            <person name="de Groot N.N."/>
        </authorList>
    </citation>
    <scope>NUCLEOTIDE SEQUENCE [LARGE SCALE GENOMIC DNA]</scope>
    <source>
        <strain evidence="3 4">CGMCC 1.11147</strain>
    </source>
</reference>
<keyword evidence="1" id="KW-0175">Coiled coil</keyword>
<sequence>MTQRLYLHVGAPKSGTTYLQRVLETNRARLADAGVLVVGDRHLDRIHAAMVVRQDPRLESLPERARTSWSRLVAQVRGWRGESAVLSYELFAGASPEQVRSALADLDGIEVHVVVTARDLGSAVPSAWQERLKFALTTPLERWRPRPESAGPRAEWAWRTMDPSGVAARWGASLPPEHVHIVTVPRDRSGDHELWSRFAQACGIEVPGLQLDVERANASLGLVAAELLRRVNEKVREPISGSREQSRWLRDTLAHGVLVELGGEPIGITDEQFADATQRAEEAATALRDAGYAVHGDLDDILASRRDARTPGEATDAELLDTAVETIVRLLLLVRERTLERDTDTSLLADEGSRIKALGKGVVRRVTAPRVESRAEDLRARVAELEAEVARSRALHLRVAELTDVVTELLMPPHSTDGRVAAKALNAYRSESL</sequence>
<dbReference type="AlphaFoldDB" id="A0A1H0M3R5"/>
<dbReference type="InterPro" id="IPR027417">
    <property type="entry name" value="P-loop_NTPase"/>
</dbReference>
<protein>
    <recommendedName>
        <fullName evidence="2">DUF6752 domain-containing protein</fullName>
    </recommendedName>
</protein>
<dbReference type="InterPro" id="IPR046640">
    <property type="entry name" value="DUF6752"/>
</dbReference>
<dbReference type="SUPFAM" id="SSF52540">
    <property type="entry name" value="P-loop containing nucleoside triphosphate hydrolases"/>
    <property type="match status" value="1"/>
</dbReference>
<gene>
    <name evidence="3" type="ORF">SAMN05192576_0381</name>
</gene>
<dbReference type="EMBL" id="FNIC01000015">
    <property type="protein sequence ID" value="SDO75122.1"/>
    <property type="molecule type" value="Genomic_DNA"/>
</dbReference>